<keyword evidence="2" id="KW-1185">Reference proteome</keyword>
<sequence length="176" mass="19859">MNEFSANFQEPLPPKVHTEFSASFVQHKWNANLSHITSGWIQFSAEHQYVRALEAFEGNLASSAFDFSNKTSNGQVSNVMITYEANSTRPSVWTGYVDPGFPIFQPRILLDSQAVFSGLVQRPFFNDKVASWNILYGGELPTTVYTTDCGVVIGYDFFSPSLRTRAITQFFNIEVY</sequence>
<dbReference type="RefSeq" id="XP_033662388.1">
    <property type="nucleotide sequence ID" value="XM_033808933.1"/>
</dbReference>
<dbReference type="OrthoDB" id="3535343at2759"/>
<organism evidence="1 2">
    <name type="scientific">Zasmidium cellare ATCC 36951</name>
    <dbReference type="NCBI Taxonomy" id="1080233"/>
    <lineage>
        <taxon>Eukaryota</taxon>
        <taxon>Fungi</taxon>
        <taxon>Dikarya</taxon>
        <taxon>Ascomycota</taxon>
        <taxon>Pezizomycotina</taxon>
        <taxon>Dothideomycetes</taxon>
        <taxon>Dothideomycetidae</taxon>
        <taxon>Mycosphaerellales</taxon>
        <taxon>Mycosphaerellaceae</taxon>
        <taxon>Zasmidium</taxon>
    </lineage>
</organism>
<gene>
    <name evidence="1" type="ORF">M409DRAFT_28227</name>
</gene>
<accession>A0A6A6C6W4</accession>
<protein>
    <submittedName>
        <fullName evidence="1">Uncharacterized protein</fullName>
    </submittedName>
</protein>
<name>A0A6A6C6W4_ZASCE</name>
<dbReference type="AlphaFoldDB" id="A0A6A6C6W4"/>
<reference evidence="1" key="1">
    <citation type="journal article" date="2020" name="Stud. Mycol.">
        <title>101 Dothideomycetes genomes: a test case for predicting lifestyles and emergence of pathogens.</title>
        <authorList>
            <person name="Haridas S."/>
            <person name="Albert R."/>
            <person name="Binder M."/>
            <person name="Bloem J."/>
            <person name="Labutti K."/>
            <person name="Salamov A."/>
            <person name="Andreopoulos B."/>
            <person name="Baker S."/>
            <person name="Barry K."/>
            <person name="Bills G."/>
            <person name="Bluhm B."/>
            <person name="Cannon C."/>
            <person name="Castanera R."/>
            <person name="Culley D."/>
            <person name="Daum C."/>
            <person name="Ezra D."/>
            <person name="Gonzalez J."/>
            <person name="Henrissat B."/>
            <person name="Kuo A."/>
            <person name="Liang C."/>
            <person name="Lipzen A."/>
            <person name="Lutzoni F."/>
            <person name="Magnuson J."/>
            <person name="Mondo S."/>
            <person name="Nolan M."/>
            <person name="Ohm R."/>
            <person name="Pangilinan J."/>
            <person name="Park H.-J."/>
            <person name="Ramirez L."/>
            <person name="Alfaro M."/>
            <person name="Sun H."/>
            <person name="Tritt A."/>
            <person name="Yoshinaga Y."/>
            <person name="Zwiers L.-H."/>
            <person name="Turgeon B."/>
            <person name="Goodwin S."/>
            <person name="Spatafora J."/>
            <person name="Crous P."/>
            <person name="Grigoriev I."/>
        </authorList>
    </citation>
    <scope>NUCLEOTIDE SEQUENCE</scope>
    <source>
        <strain evidence="1">ATCC 36951</strain>
    </source>
</reference>
<proteinExistence type="predicted"/>
<dbReference type="Proteomes" id="UP000799537">
    <property type="component" value="Unassembled WGS sequence"/>
</dbReference>
<dbReference type="EMBL" id="ML993619">
    <property type="protein sequence ID" value="KAF2161499.1"/>
    <property type="molecule type" value="Genomic_DNA"/>
</dbReference>
<evidence type="ECO:0000313" key="1">
    <source>
        <dbReference type="EMBL" id="KAF2161499.1"/>
    </source>
</evidence>
<dbReference type="GeneID" id="54562205"/>
<evidence type="ECO:0000313" key="2">
    <source>
        <dbReference type="Proteomes" id="UP000799537"/>
    </source>
</evidence>